<sequence length="411" mass="45420">MKMADHKIGLALSGGGSRAIAFHLGCLRALHNLGILERVKILSTVSGGSVIGAIYAANDEPFPMFEARVRSLLSTGLVRPALRVAFSTLEGAKALFCSLVIGAANILFVALTWLLWFGWLLIPGRIRPKWRSETWHLPFRRFASRTTILRRAVDKELFRGKSLRDLRGRAPLLVINAAELRTGSAFYFTPNHSGSWRLGRLATPDVTLAHAVTASAAYPMFLPALDEELPFDKRDGARRSERVTLTDGGVYDNLGLAPLWPDRDPSISLNVEPVDTIICCRAGYGLRHDPPSQFMIARLKSAIACIHDRAQNAAMKRLFELRESGRLRSVILPYLGQDDSRLKYKPDDLVTRGESYAYPTDFCAMSEDWIERLSRRGEQLTYALIKEHAPELVSPVATPPEAASVGQGGSV</sequence>
<evidence type="ECO:0000256" key="4">
    <source>
        <dbReference type="PROSITE-ProRule" id="PRU01161"/>
    </source>
</evidence>
<keyword evidence="1 4" id="KW-0378">Hydrolase</keyword>
<evidence type="ECO:0000256" key="1">
    <source>
        <dbReference type="ARBA" id="ARBA00022801"/>
    </source>
</evidence>
<keyword evidence="5" id="KW-0812">Transmembrane</keyword>
<name>A0ABT3NZW9_9PROT</name>
<dbReference type="Pfam" id="PF01734">
    <property type="entry name" value="Patatin"/>
    <property type="match status" value="1"/>
</dbReference>
<evidence type="ECO:0000256" key="3">
    <source>
        <dbReference type="ARBA" id="ARBA00023098"/>
    </source>
</evidence>
<feature type="transmembrane region" description="Helical" evidence="5">
    <location>
        <begin position="99"/>
        <end position="122"/>
    </location>
</feature>
<evidence type="ECO:0000259" key="6">
    <source>
        <dbReference type="PROSITE" id="PS51635"/>
    </source>
</evidence>
<dbReference type="InterPro" id="IPR050301">
    <property type="entry name" value="NTE"/>
</dbReference>
<dbReference type="PROSITE" id="PS51635">
    <property type="entry name" value="PNPLA"/>
    <property type="match status" value="1"/>
</dbReference>
<dbReference type="InterPro" id="IPR002641">
    <property type="entry name" value="PNPLA_dom"/>
</dbReference>
<evidence type="ECO:0000313" key="7">
    <source>
        <dbReference type="EMBL" id="MCW8087712.1"/>
    </source>
</evidence>
<proteinExistence type="predicted"/>
<accession>A0ABT3NZW9</accession>
<comment type="caution">
    <text evidence="7">The sequence shown here is derived from an EMBL/GenBank/DDBJ whole genome shotgun (WGS) entry which is preliminary data.</text>
</comment>
<evidence type="ECO:0000256" key="2">
    <source>
        <dbReference type="ARBA" id="ARBA00022963"/>
    </source>
</evidence>
<keyword evidence="8" id="KW-1185">Reference proteome</keyword>
<dbReference type="PANTHER" id="PTHR14226">
    <property type="entry name" value="NEUROPATHY TARGET ESTERASE/SWISS CHEESE D.MELANOGASTER"/>
    <property type="match status" value="1"/>
</dbReference>
<dbReference type="Proteomes" id="UP001526430">
    <property type="component" value="Unassembled WGS sequence"/>
</dbReference>
<gene>
    <name evidence="7" type="ORF">OF850_19055</name>
</gene>
<keyword evidence="3 4" id="KW-0443">Lipid metabolism</keyword>
<comment type="caution">
    <text evidence="4">Lacks conserved residue(s) required for the propagation of feature annotation.</text>
</comment>
<protein>
    <submittedName>
        <fullName evidence="7">Patatin-like phospholipase family protein</fullName>
    </submittedName>
</protein>
<keyword evidence="2 4" id="KW-0442">Lipid degradation</keyword>
<feature type="active site" description="Nucleophile" evidence="4">
    <location>
        <position position="46"/>
    </location>
</feature>
<feature type="active site" description="Proton acceptor" evidence="4">
    <location>
        <position position="247"/>
    </location>
</feature>
<dbReference type="SUPFAM" id="SSF52151">
    <property type="entry name" value="FabD/lysophospholipase-like"/>
    <property type="match status" value="1"/>
</dbReference>
<dbReference type="PANTHER" id="PTHR14226:SF78">
    <property type="entry name" value="SLR0060 PROTEIN"/>
    <property type="match status" value="1"/>
</dbReference>
<dbReference type="InterPro" id="IPR016035">
    <property type="entry name" value="Acyl_Trfase/lysoPLipase"/>
</dbReference>
<feature type="domain" description="PNPLA" evidence="6">
    <location>
        <begin position="11"/>
        <end position="260"/>
    </location>
</feature>
<organism evidence="7 8">
    <name type="scientific">Sabulicella glaciei</name>
    <dbReference type="NCBI Taxonomy" id="2984948"/>
    <lineage>
        <taxon>Bacteria</taxon>
        <taxon>Pseudomonadati</taxon>
        <taxon>Pseudomonadota</taxon>
        <taxon>Alphaproteobacteria</taxon>
        <taxon>Acetobacterales</taxon>
        <taxon>Acetobacteraceae</taxon>
        <taxon>Sabulicella</taxon>
    </lineage>
</organism>
<reference evidence="7 8" key="1">
    <citation type="submission" date="2022-10" db="EMBL/GenBank/DDBJ databases">
        <title>Roseococcus glaciei nov., sp. nov., isolated from glacier.</title>
        <authorList>
            <person name="Liu Q."/>
            <person name="Xin Y.-H."/>
        </authorList>
    </citation>
    <scope>NUCLEOTIDE SEQUENCE [LARGE SCALE GENOMIC DNA]</scope>
    <source>
        <strain evidence="7 8">MDT2-1-1</strain>
    </source>
</reference>
<evidence type="ECO:0000256" key="5">
    <source>
        <dbReference type="SAM" id="Phobius"/>
    </source>
</evidence>
<keyword evidence="5" id="KW-0472">Membrane</keyword>
<keyword evidence="5" id="KW-1133">Transmembrane helix</keyword>
<evidence type="ECO:0000313" key="8">
    <source>
        <dbReference type="Proteomes" id="UP001526430"/>
    </source>
</evidence>
<feature type="short sequence motif" description="DGA/G" evidence="4">
    <location>
        <begin position="247"/>
        <end position="249"/>
    </location>
</feature>
<dbReference type="Gene3D" id="3.40.1090.10">
    <property type="entry name" value="Cytosolic phospholipase A2 catalytic domain"/>
    <property type="match status" value="2"/>
</dbReference>
<dbReference type="EMBL" id="JAPFQI010000020">
    <property type="protein sequence ID" value="MCW8087712.1"/>
    <property type="molecule type" value="Genomic_DNA"/>
</dbReference>